<dbReference type="InterPro" id="IPR034086">
    <property type="entry name" value="PMEI_plant"/>
</dbReference>
<evidence type="ECO:0000313" key="7">
    <source>
        <dbReference type="Proteomes" id="UP001154282"/>
    </source>
</evidence>
<proteinExistence type="inferred from homology"/>
<dbReference type="Proteomes" id="UP001154282">
    <property type="component" value="Unassembled WGS sequence"/>
</dbReference>
<dbReference type="PANTHER" id="PTHR36710">
    <property type="entry name" value="PECTINESTERASE INHIBITOR-LIKE"/>
    <property type="match status" value="1"/>
</dbReference>
<gene>
    <name evidence="6" type="ORF">LITE_LOCUS29202</name>
</gene>
<evidence type="ECO:0000256" key="3">
    <source>
        <dbReference type="ARBA" id="ARBA00038471"/>
    </source>
</evidence>
<evidence type="ECO:0000256" key="2">
    <source>
        <dbReference type="ARBA" id="ARBA00023157"/>
    </source>
</evidence>
<dbReference type="NCBIfam" id="TIGR01614">
    <property type="entry name" value="PME_inhib"/>
    <property type="match status" value="1"/>
</dbReference>
<name>A0AAV0MKW3_9ROSI</name>
<reference evidence="6" key="1">
    <citation type="submission" date="2022-08" db="EMBL/GenBank/DDBJ databases">
        <authorList>
            <person name="Gutierrez-Valencia J."/>
        </authorList>
    </citation>
    <scope>NUCLEOTIDE SEQUENCE</scope>
</reference>
<dbReference type="SUPFAM" id="SSF101148">
    <property type="entry name" value="Plant invertase/pectin methylesterase inhibitor"/>
    <property type="match status" value="1"/>
</dbReference>
<protein>
    <recommendedName>
        <fullName evidence="5">Pectinesterase inhibitor domain-containing protein</fullName>
    </recommendedName>
</protein>
<comment type="similarity">
    <text evidence="3">Belongs to the PMEI family.</text>
</comment>
<accession>A0AAV0MKW3</accession>
<keyword evidence="2" id="KW-1015">Disulfide bond</keyword>
<dbReference type="InterPro" id="IPR006501">
    <property type="entry name" value="Pectinesterase_inhib_dom"/>
</dbReference>
<evidence type="ECO:0000313" key="6">
    <source>
        <dbReference type="EMBL" id="CAI0446897.1"/>
    </source>
</evidence>
<dbReference type="FunFam" id="1.20.140.40:FF:000008">
    <property type="entry name" value="Invertase/pectin methylesterase inhibitor family protein"/>
    <property type="match status" value="1"/>
</dbReference>
<dbReference type="GO" id="GO:0046910">
    <property type="term" value="F:pectinesterase inhibitor activity"/>
    <property type="evidence" value="ECO:0007669"/>
    <property type="project" value="InterPro"/>
</dbReference>
<feature type="signal peptide" evidence="4">
    <location>
        <begin position="1"/>
        <end position="21"/>
    </location>
</feature>
<dbReference type="InterPro" id="IPR052421">
    <property type="entry name" value="PCW_Enzyme_Inhibitor"/>
</dbReference>
<organism evidence="6 7">
    <name type="scientific">Linum tenue</name>
    <dbReference type="NCBI Taxonomy" id="586396"/>
    <lineage>
        <taxon>Eukaryota</taxon>
        <taxon>Viridiplantae</taxon>
        <taxon>Streptophyta</taxon>
        <taxon>Embryophyta</taxon>
        <taxon>Tracheophyta</taxon>
        <taxon>Spermatophyta</taxon>
        <taxon>Magnoliopsida</taxon>
        <taxon>eudicotyledons</taxon>
        <taxon>Gunneridae</taxon>
        <taxon>Pentapetalae</taxon>
        <taxon>rosids</taxon>
        <taxon>fabids</taxon>
        <taxon>Malpighiales</taxon>
        <taxon>Linaceae</taxon>
        <taxon>Linum</taxon>
    </lineage>
</organism>
<dbReference type="SMART" id="SM00856">
    <property type="entry name" value="PMEI"/>
    <property type="match status" value="1"/>
</dbReference>
<dbReference type="AlphaFoldDB" id="A0AAV0MKW3"/>
<dbReference type="Gene3D" id="1.20.140.40">
    <property type="entry name" value="Invertase/pectin methylesterase inhibitor family protein"/>
    <property type="match status" value="1"/>
</dbReference>
<dbReference type="CDD" id="cd15797">
    <property type="entry name" value="PMEI"/>
    <property type="match status" value="1"/>
</dbReference>
<dbReference type="PANTHER" id="PTHR36710:SF4">
    <property type="entry name" value="PLANT INVERTASE_PECTIN METHYLESTERASE INHIBITOR SUPERFAMILY PROTEIN"/>
    <property type="match status" value="1"/>
</dbReference>
<keyword evidence="7" id="KW-1185">Reference proteome</keyword>
<dbReference type="InterPro" id="IPR035513">
    <property type="entry name" value="Invertase/methylesterase_inhib"/>
</dbReference>
<dbReference type="EMBL" id="CAMGYJ010000007">
    <property type="protein sequence ID" value="CAI0446897.1"/>
    <property type="molecule type" value="Genomic_DNA"/>
</dbReference>
<evidence type="ECO:0000256" key="4">
    <source>
        <dbReference type="SAM" id="SignalP"/>
    </source>
</evidence>
<comment type="caution">
    <text evidence="6">The sequence shown here is derived from an EMBL/GenBank/DDBJ whole genome shotgun (WGS) entry which is preliminary data.</text>
</comment>
<keyword evidence="1 4" id="KW-0732">Signal</keyword>
<feature type="chain" id="PRO_5043886038" description="Pectinesterase inhibitor domain-containing protein" evidence="4">
    <location>
        <begin position="22"/>
        <end position="180"/>
    </location>
</feature>
<evidence type="ECO:0000256" key="1">
    <source>
        <dbReference type="ARBA" id="ARBA00022729"/>
    </source>
</evidence>
<feature type="domain" description="Pectinesterase inhibitor" evidence="5">
    <location>
        <begin position="32"/>
        <end position="172"/>
    </location>
</feature>
<dbReference type="Pfam" id="PF04043">
    <property type="entry name" value="PMEI"/>
    <property type="match status" value="1"/>
</dbReference>
<evidence type="ECO:0000259" key="5">
    <source>
        <dbReference type="SMART" id="SM00856"/>
    </source>
</evidence>
<sequence length="180" mass="18872">MAKSAVILSLFAFSVASSLWAHTCVASVSIRLAGPEISAICDKSVDRQFCLNFLQSTPGISTADLKGAGLIVLDSARAEASSTESYVKALLGKATDPKQKEVYKTCLSNYDDAVDDIEAAKASMSGGDYNGANIQASGAQENADTCDEGVKGSDLSKKNQHLFKVLDIVLLLPTSCAVDD</sequence>